<reference evidence="1" key="1">
    <citation type="submission" date="2009-10" db="EMBL/GenBank/DDBJ databases">
        <title>Diversity of trophic interactions inside an arsenic-rich microbial ecosystem.</title>
        <authorList>
            <person name="Bertin P.N."/>
            <person name="Heinrich-Salmeron A."/>
            <person name="Pelletier E."/>
            <person name="Goulhen-Chollet F."/>
            <person name="Arsene-Ploetze F."/>
            <person name="Gallien S."/>
            <person name="Calteau A."/>
            <person name="Vallenet D."/>
            <person name="Casiot C."/>
            <person name="Chane-Woon-Ming B."/>
            <person name="Giloteaux L."/>
            <person name="Barakat M."/>
            <person name="Bonnefoy V."/>
            <person name="Bruneel O."/>
            <person name="Chandler M."/>
            <person name="Cleiss J."/>
            <person name="Duran R."/>
            <person name="Elbaz-Poulichet F."/>
            <person name="Fonknechten N."/>
            <person name="Lauga B."/>
            <person name="Mornico D."/>
            <person name="Ortet P."/>
            <person name="Schaeffer C."/>
            <person name="Siguier P."/>
            <person name="Alexander Thil Smith A."/>
            <person name="Van Dorsselaer A."/>
            <person name="Weissenbach J."/>
            <person name="Medigue C."/>
            <person name="Le Paslier D."/>
        </authorList>
    </citation>
    <scope>NUCLEOTIDE SEQUENCE</scope>
</reference>
<organism evidence="1">
    <name type="scientific">mine drainage metagenome</name>
    <dbReference type="NCBI Taxonomy" id="410659"/>
    <lineage>
        <taxon>unclassified sequences</taxon>
        <taxon>metagenomes</taxon>
        <taxon>ecological metagenomes</taxon>
    </lineage>
</organism>
<sequence length="144" mass="15905">MSAVSMMDAAKAMGKINKFSGARQLKVMGDGCRGSEAAYFKEKIVEMAGIIETMPVSYQTDDQGMEAVVRLHYFLNGWDWYITEKDIDTDGQGQIQAFGFADSGEGFGPELGYISIKEITRCGAELDMHWTPCTLRQIKEKAAA</sequence>
<evidence type="ECO:0008006" key="2">
    <source>
        <dbReference type="Google" id="ProtNLM"/>
    </source>
</evidence>
<protein>
    <recommendedName>
        <fullName evidence="2">DUF2958 domain-containing protein</fullName>
    </recommendedName>
</protein>
<comment type="caution">
    <text evidence="1">The sequence shown here is derived from an EMBL/GenBank/DDBJ whole genome shotgun (WGS) entry which is preliminary data.</text>
</comment>
<dbReference type="AlphaFoldDB" id="E6Q8U4"/>
<proteinExistence type="predicted"/>
<evidence type="ECO:0000313" key="1">
    <source>
        <dbReference type="EMBL" id="CBI03620.1"/>
    </source>
</evidence>
<name>E6Q8U4_9ZZZZ</name>
<accession>E6Q8U4</accession>
<gene>
    <name evidence="1" type="ORF">CARN5_2973</name>
</gene>
<dbReference type="EMBL" id="CABP01000015">
    <property type="protein sequence ID" value="CBI03620.1"/>
    <property type="molecule type" value="Genomic_DNA"/>
</dbReference>